<proteinExistence type="predicted"/>
<gene>
    <name evidence="1" type="ORF">EVAR_79590_1</name>
</gene>
<sequence>MWANNGVISLGGSESRPCSGNPAYPSAKFVTFVLSNDQTGSNKMKWTKIITEWQPCDGKRKRSRQVRRWTDDIKMIRGTIWSRKATNREEWKQLEEALCHRTR</sequence>
<dbReference type="OrthoDB" id="8193815at2759"/>
<name>A0A4C1UE40_EUMVA</name>
<dbReference type="AlphaFoldDB" id="A0A4C1UE40"/>
<keyword evidence="2" id="KW-1185">Reference proteome</keyword>
<reference evidence="1 2" key="1">
    <citation type="journal article" date="2019" name="Commun. Biol.">
        <title>The bagworm genome reveals a unique fibroin gene that provides high tensile strength.</title>
        <authorList>
            <person name="Kono N."/>
            <person name="Nakamura H."/>
            <person name="Ohtoshi R."/>
            <person name="Tomita M."/>
            <person name="Numata K."/>
            <person name="Arakawa K."/>
        </authorList>
    </citation>
    <scope>NUCLEOTIDE SEQUENCE [LARGE SCALE GENOMIC DNA]</scope>
</reference>
<evidence type="ECO:0000313" key="2">
    <source>
        <dbReference type="Proteomes" id="UP000299102"/>
    </source>
</evidence>
<accession>A0A4C1UE40</accession>
<protein>
    <submittedName>
        <fullName evidence="1">Uncharacterized protein</fullName>
    </submittedName>
</protein>
<evidence type="ECO:0000313" key="1">
    <source>
        <dbReference type="EMBL" id="GBP24743.1"/>
    </source>
</evidence>
<dbReference type="EMBL" id="BGZK01000165">
    <property type="protein sequence ID" value="GBP24743.1"/>
    <property type="molecule type" value="Genomic_DNA"/>
</dbReference>
<dbReference type="Proteomes" id="UP000299102">
    <property type="component" value="Unassembled WGS sequence"/>
</dbReference>
<organism evidence="1 2">
    <name type="scientific">Eumeta variegata</name>
    <name type="common">Bagworm moth</name>
    <name type="synonym">Eumeta japonica</name>
    <dbReference type="NCBI Taxonomy" id="151549"/>
    <lineage>
        <taxon>Eukaryota</taxon>
        <taxon>Metazoa</taxon>
        <taxon>Ecdysozoa</taxon>
        <taxon>Arthropoda</taxon>
        <taxon>Hexapoda</taxon>
        <taxon>Insecta</taxon>
        <taxon>Pterygota</taxon>
        <taxon>Neoptera</taxon>
        <taxon>Endopterygota</taxon>
        <taxon>Lepidoptera</taxon>
        <taxon>Glossata</taxon>
        <taxon>Ditrysia</taxon>
        <taxon>Tineoidea</taxon>
        <taxon>Psychidae</taxon>
        <taxon>Oiketicinae</taxon>
        <taxon>Eumeta</taxon>
    </lineage>
</organism>
<comment type="caution">
    <text evidence="1">The sequence shown here is derived from an EMBL/GenBank/DDBJ whole genome shotgun (WGS) entry which is preliminary data.</text>
</comment>